<gene>
    <name evidence="1" type="ORF">GpartN1_g6846.t1</name>
</gene>
<dbReference type="EMBL" id="BQMJ01000064">
    <property type="protein sequence ID" value="GJQ15055.1"/>
    <property type="molecule type" value="Genomic_DNA"/>
</dbReference>
<name>A0A9C7UTZ0_9RHOD</name>
<accession>A0A9C7UTZ0</accession>
<proteinExistence type="predicted"/>
<dbReference type="AlphaFoldDB" id="A0A9C7UTZ0"/>
<protein>
    <submittedName>
        <fullName evidence="1">Uncharacterized protein</fullName>
    </submittedName>
</protein>
<keyword evidence="2" id="KW-1185">Reference proteome</keyword>
<evidence type="ECO:0000313" key="1">
    <source>
        <dbReference type="EMBL" id="GJQ15055.1"/>
    </source>
</evidence>
<reference evidence="1" key="2">
    <citation type="submission" date="2022-01" db="EMBL/GenBank/DDBJ databases">
        <authorList>
            <person name="Hirooka S."/>
            <person name="Miyagishima S.Y."/>
        </authorList>
    </citation>
    <scope>NUCLEOTIDE SEQUENCE</scope>
    <source>
        <strain evidence="1">NBRC 102759</strain>
    </source>
</reference>
<dbReference type="Proteomes" id="UP001061958">
    <property type="component" value="Unassembled WGS sequence"/>
</dbReference>
<comment type="caution">
    <text evidence="1">The sequence shown here is derived from an EMBL/GenBank/DDBJ whole genome shotgun (WGS) entry which is preliminary data.</text>
</comment>
<evidence type="ECO:0000313" key="2">
    <source>
        <dbReference type="Proteomes" id="UP001061958"/>
    </source>
</evidence>
<organism evidence="1 2">
    <name type="scientific">Galdieria partita</name>
    <dbReference type="NCBI Taxonomy" id="83374"/>
    <lineage>
        <taxon>Eukaryota</taxon>
        <taxon>Rhodophyta</taxon>
        <taxon>Bangiophyceae</taxon>
        <taxon>Galdieriales</taxon>
        <taxon>Galdieriaceae</taxon>
        <taxon>Galdieria</taxon>
    </lineage>
</organism>
<sequence>MAVYQTLTHKEETLVQRFRKGRGLGISVLTSTQDNENLLVLSETDRVQCLVDHSIDLNFTLKWTLLIPPSKKLTCRVIPVGLRGVQFLGILDQQDITVWDANTEQFGVLNWKIVGQVPYPVISLVDVVFGEKTCVLVISSTGYQILDSTSFDTIFSFILQNSDCEHICSRVFKGSVFPRSLGFSQESDYFVVLGVVVRDSQETENEVNNQQDSGEDIFFHIFDEDCRKCKTLEYKIKTSVEGSTIQSLILYEEQQNDETVSLHLCILWSSGIVEFRMLTWTSQEPIVLRRIKLSDNYLILRNVFLFDLSSDYFGIVFKESLQVWHKKWKLCVRNGSILKELGNTKNISWSRFSHLGDNHYCIYGCFVNGLMKWNCELPQLSLSQIVEMKRIESRRNIQDLSNMERKGLIFSEDILETLSMKENDKQGDRILEALWDKEKEWMSHIEQGLYSSQDILRVLTEPQLPHSLNNSFTQSSQHHPKLCEKPSSLLISTVLIHILKALKDRDLSYITVLELLVQRRWVDYAMLANSLLSLESQQNTTKNAILFPFLWRNCLYSLCLECTKHIVDLPPIEIIYLIQQVSNDTQQNTLVESDHFHVEQLLSILWERPLSTKDMMLALEMLPFRDVILQLRLFEEELESILHSKRWISKAWIEWIALILDTYMFALIVDSKGAQYVDHIYKKVKQLEQLSEVVVSVEPLVRSFVERQQLFLTDKGQRKHWVEYYSFTLS</sequence>
<reference evidence="1" key="1">
    <citation type="journal article" date="2022" name="Proc. Natl. Acad. Sci. U.S.A.">
        <title>Life cycle and functional genomics of the unicellular red alga Galdieria for elucidating algal and plant evolution and industrial use.</title>
        <authorList>
            <person name="Hirooka S."/>
            <person name="Itabashi T."/>
            <person name="Ichinose T.M."/>
            <person name="Onuma R."/>
            <person name="Fujiwara T."/>
            <person name="Yamashita S."/>
            <person name="Jong L.W."/>
            <person name="Tomita R."/>
            <person name="Iwane A.H."/>
            <person name="Miyagishima S.Y."/>
        </authorList>
    </citation>
    <scope>NUCLEOTIDE SEQUENCE</scope>
    <source>
        <strain evidence="1">NBRC 102759</strain>
    </source>
</reference>